<gene>
    <name evidence="1" type="ORF">NCTC10327_01551</name>
</gene>
<evidence type="ECO:0000313" key="2">
    <source>
        <dbReference type="Proteomes" id="UP000269974"/>
    </source>
</evidence>
<dbReference type="EMBL" id="UYIO01000001">
    <property type="protein sequence ID" value="VDG76917.1"/>
    <property type="molecule type" value="Genomic_DNA"/>
</dbReference>
<dbReference type="RefSeq" id="WP_185934211.1">
    <property type="nucleotide sequence ID" value="NZ_UYIO01000001.1"/>
</dbReference>
<proteinExistence type="predicted"/>
<dbReference type="AlphaFoldDB" id="A0A7Z9CA55"/>
<reference evidence="1 2" key="1">
    <citation type="submission" date="2018-11" db="EMBL/GenBank/DDBJ databases">
        <authorList>
            <consortium name="Pathogen Informatics"/>
        </authorList>
    </citation>
    <scope>NUCLEOTIDE SEQUENCE [LARGE SCALE GENOMIC DNA]</scope>
    <source>
        <strain evidence="1 2">NCTC10327</strain>
    </source>
</reference>
<dbReference type="InterPro" id="IPR027417">
    <property type="entry name" value="P-loop_NTPase"/>
</dbReference>
<comment type="caution">
    <text evidence="1">The sequence shown here is derived from an EMBL/GenBank/DDBJ whole genome shotgun (WGS) entry which is preliminary data.</text>
</comment>
<protein>
    <submittedName>
        <fullName evidence="1">Phage terminase-like protein, large subunit</fullName>
    </submittedName>
</protein>
<sequence length="477" mass="52336">MKHGAPKYATKRDESLPTLGPVVGEVSRLVRGKKLMPWQQYVANVACELSREHPGEFRYETVIVTVPRQAGKSDLVGAIHTHRLMAYRDHHAVMTAQTGKDAGKRWRSIVDNIDDSAGKRMKVNRGKGSELLTWLPTRSDLSPFAPTVDSIHGDALNLASIDEAWAFTQAQGADLETAIKPTFLTIANSQLWIVSTRGTANSQWLNEKIAIGREAVNDPKSRVAFFEWSADEEAADADPYSDATLSFHPAIGYTQTARKIRDLGGGKDTSLGEWRRSYLNLPTSTNETAIDLAVWDSLKWNYDSEETERDRPTRPEDYVLAWDVSLDGQNASIAAAWIDTEGNPAVEIIATAPGTAWVRDALRRAAARGYRSIISDDTGPNRTIHLDLTDVPMKICGWDTYGSACQALIDRVREGTITHDGNPVLRAAMEVAVLRQSAKVQVFDAAKSAGAIDALRAVTLAQYEASKALLAPVVPIF</sequence>
<dbReference type="Proteomes" id="UP000269974">
    <property type="component" value="Unassembled WGS sequence"/>
</dbReference>
<name>A0A7Z9CA55_9ACTO</name>
<organism evidence="1 2">
    <name type="scientific">Actinobaculum suis</name>
    <dbReference type="NCBI Taxonomy" id="1657"/>
    <lineage>
        <taxon>Bacteria</taxon>
        <taxon>Bacillati</taxon>
        <taxon>Actinomycetota</taxon>
        <taxon>Actinomycetes</taxon>
        <taxon>Actinomycetales</taxon>
        <taxon>Actinomycetaceae</taxon>
        <taxon>Actinobaculum</taxon>
    </lineage>
</organism>
<evidence type="ECO:0000313" key="1">
    <source>
        <dbReference type="EMBL" id="VDG76917.1"/>
    </source>
</evidence>
<accession>A0A7Z9CA55</accession>
<dbReference type="Gene3D" id="3.40.50.300">
    <property type="entry name" value="P-loop containing nucleotide triphosphate hydrolases"/>
    <property type="match status" value="1"/>
</dbReference>